<gene>
    <name evidence="1" type="ORF">S01H1_57395</name>
</gene>
<evidence type="ECO:0000313" key="1">
    <source>
        <dbReference type="EMBL" id="GAG26083.1"/>
    </source>
</evidence>
<protein>
    <submittedName>
        <fullName evidence="1">Uncharacterized protein</fullName>
    </submittedName>
</protein>
<comment type="caution">
    <text evidence="1">The sequence shown here is derived from an EMBL/GenBank/DDBJ whole genome shotgun (WGS) entry which is preliminary data.</text>
</comment>
<feature type="non-terminal residue" evidence="1">
    <location>
        <position position="1"/>
    </location>
</feature>
<dbReference type="AlphaFoldDB" id="X0WNK8"/>
<dbReference type="EMBL" id="BARS01037428">
    <property type="protein sequence ID" value="GAG26083.1"/>
    <property type="molecule type" value="Genomic_DNA"/>
</dbReference>
<proteinExistence type="predicted"/>
<reference evidence="1" key="1">
    <citation type="journal article" date="2014" name="Front. Microbiol.">
        <title>High frequency of phylogenetically diverse reductive dehalogenase-homologous genes in deep subseafloor sedimentary metagenomes.</title>
        <authorList>
            <person name="Kawai M."/>
            <person name="Futagami T."/>
            <person name="Toyoda A."/>
            <person name="Takaki Y."/>
            <person name="Nishi S."/>
            <person name="Hori S."/>
            <person name="Arai W."/>
            <person name="Tsubouchi T."/>
            <person name="Morono Y."/>
            <person name="Uchiyama I."/>
            <person name="Ito T."/>
            <person name="Fujiyama A."/>
            <person name="Inagaki F."/>
            <person name="Takami H."/>
        </authorList>
    </citation>
    <scope>NUCLEOTIDE SEQUENCE</scope>
    <source>
        <strain evidence="1">Expedition CK06-06</strain>
    </source>
</reference>
<organism evidence="1">
    <name type="scientific">marine sediment metagenome</name>
    <dbReference type="NCBI Taxonomy" id="412755"/>
    <lineage>
        <taxon>unclassified sequences</taxon>
        <taxon>metagenomes</taxon>
        <taxon>ecological metagenomes</taxon>
    </lineage>
</organism>
<accession>X0WNK8</accession>
<name>X0WNK8_9ZZZZ</name>
<sequence>INKGRSFSNTLAFDGRKIILDLHFKDSSERITPLITVFFNGRVVWEDYLKGEILSLPLESRVGKNSLEIVAVNRAVSLVKIEYK</sequence>